<reference evidence="3" key="1">
    <citation type="submission" date="2023-01" db="EMBL/GenBank/DDBJ databases">
        <title>Key to firefly adult light organ development and bioluminescence: homeobox transcription factors regulate luciferase expression and transportation to peroxisome.</title>
        <authorList>
            <person name="Fu X."/>
        </authorList>
    </citation>
    <scope>NUCLEOTIDE SEQUENCE [LARGE SCALE GENOMIC DNA]</scope>
</reference>
<proteinExistence type="predicted"/>
<gene>
    <name evidence="2" type="ORF">RN001_001455</name>
</gene>
<name>A0AAN7Q429_9COLE</name>
<organism evidence="2 3">
    <name type="scientific">Aquatica leii</name>
    <dbReference type="NCBI Taxonomy" id="1421715"/>
    <lineage>
        <taxon>Eukaryota</taxon>
        <taxon>Metazoa</taxon>
        <taxon>Ecdysozoa</taxon>
        <taxon>Arthropoda</taxon>
        <taxon>Hexapoda</taxon>
        <taxon>Insecta</taxon>
        <taxon>Pterygota</taxon>
        <taxon>Neoptera</taxon>
        <taxon>Endopterygota</taxon>
        <taxon>Coleoptera</taxon>
        <taxon>Polyphaga</taxon>
        <taxon>Elateriformia</taxon>
        <taxon>Elateroidea</taxon>
        <taxon>Lampyridae</taxon>
        <taxon>Luciolinae</taxon>
        <taxon>Aquatica</taxon>
    </lineage>
</organism>
<dbReference type="GO" id="GO:0006398">
    <property type="term" value="P:mRNA 3'-end processing by stem-loop binding and cleavage"/>
    <property type="evidence" value="ECO:0007669"/>
    <property type="project" value="TreeGrafter"/>
</dbReference>
<dbReference type="InterPro" id="IPR052840">
    <property type="entry name" value="U7_snRNA_Sm-like"/>
</dbReference>
<accession>A0AAN7Q429</accession>
<comment type="caution">
    <text evidence="2">The sequence shown here is derived from an EMBL/GenBank/DDBJ whole genome shotgun (WGS) entry which is preliminary data.</text>
</comment>
<dbReference type="SUPFAM" id="SSF50182">
    <property type="entry name" value="Sm-like ribonucleoproteins"/>
    <property type="match status" value="1"/>
</dbReference>
<dbReference type="EMBL" id="JARPUR010000001">
    <property type="protein sequence ID" value="KAK4885184.1"/>
    <property type="molecule type" value="Genomic_DNA"/>
</dbReference>
<dbReference type="AlphaFoldDB" id="A0AAN7Q429"/>
<protein>
    <recommendedName>
        <fullName evidence="1">Sm domain-containing protein</fullName>
    </recommendedName>
</protein>
<dbReference type="Gene3D" id="2.30.30.100">
    <property type="match status" value="1"/>
</dbReference>
<evidence type="ECO:0000259" key="1">
    <source>
        <dbReference type="SMART" id="SM00651"/>
    </source>
</evidence>
<dbReference type="CDD" id="cd01733">
    <property type="entry name" value="LSm10"/>
    <property type="match status" value="1"/>
</dbReference>
<keyword evidence="3" id="KW-1185">Reference proteome</keyword>
<dbReference type="InterPro" id="IPR010920">
    <property type="entry name" value="LSM_dom_sf"/>
</dbReference>
<dbReference type="GO" id="GO:0071209">
    <property type="term" value="F:U7 snRNA binding"/>
    <property type="evidence" value="ECO:0007669"/>
    <property type="project" value="TreeGrafter"/>
</dbReference>
<sequence>MNKPTLDKPLKKEIFLFINSLTGLLKSLEQEYTIIDLQNESSITGKIIYVDGFMNVDFEDVVFYNSRGSKHHFEKFFVKGRLIRFVHIPKHLSPLELYIKNVKKPTVHAPKKVFTFKRKRAQRYHDEIVQYAFGKPEQSKTN</sequence>
<dbReference type="Pfam" id="PF01423">
    <property type="entry name" value="LSM"/>
    <property type="match status" value="1"/>
</dbReference>
<feature type="domain" description="Sm" evidence="1">
    <location>
        <begin position="23"/>
        <end position="88"/>
    </location>
</feature>
<dbReference type="GO" id="GO:0016604">
    <property type="term" value="C:nuclear body"/>
    <property type="evidence" value="ECO:0007669"/>
    <property type="project" value="TreeGrafter"/>
</dbReference>
<dbReference type="SMART" id="SM00651">
    <property type="entry name" value="Sm"/>
    <property type="match status" value="1"/>
</dbReference>
<evidence type="ECO:0000313" key="2">
    <source>
        <dbReference type="EMBL" id="KAK4885184.1"/>
    </source>
</evidence>
<dbReference type="GO" id="GO:0071254">
    <property type="term" value="C:cytoplasmic U snRNP body"/>
    <property type="evidence" value="ECO:0007669"/>
    <property type="project" value="TreeGrafter"/>
</dbReference>
<evidence type="ECO:0000313" key="3">
    <source>
        <dbReference type="Proteomes" id="UP001353858"/>
    </source>
</evidence>
<dbReference type="Proteomes" id="UP001353858">
    <property type="component" value="Unassembled WGS sequence"/>
</dbReference>
<dbReference type="InterPro" id="IPR001163">
    <property type="entry name" value="Sm_dom_euk/arc"/>
</dbReference>
<dbReference type="GO" id="GO:0071208">
    <property type="term" value="F:histone pre-mRNA DCP binding"/>
    <property type="evidence" value="ECO:0007669"/>
    <property type="project" value="TreeGrafter"/>
</dbReference>
<dbReference type="PANTHER" id="PTHR21196:SF1">
    <property type="entry name" value="U7 SNRNA-ASSOCIATED SM-LIKE PROTEIN LSM10"/>
    <property type="match status" value="1"/>
</dbReference>
<dbReference type="PANTHER" id="PTHR21196">
    <property type="entry name" value="U7 SNRNA-ASSOCIATED SM-LIKE PROTEIN LSM10"/>
    <property type="match status" value="1"/>
</dbReference>